<evidence type="ECO:0000313" key="1">
    <source>
        <dbReference type="EMBL" id="SHI17683.1"/>
    </source>
</evidence>
<keyword evidence="2" id="KW-1185">Reference proteome</keyword>
<name>A0A1M5Z1A5_9FIRM</name>
<reference evidence="1 2" key="1">
    <citation type="submission" date="2016-11" db="EMBL/GenBank/DDBJ databases">
        <authorList>
            <person name="Jaros S."/>
            <person name="Januszkiewicz K."/>
            <person name="Wedrychowicz H."/>
        </authorList>
    </citation>
    <scope>NUCLEOTIDE SEQUENCE [LARGE SCALE GENOMIC DNA]</scope>
    <source>
        <strain evidence="1 2">DSM 13106</strain>
    </source>
</reference>
<dbReference type="Proteomes" id="UP000184389">
    <property type="component" value="Unassembled WGS sequence"/>
</dbReference>
<protein>
    <recommendedName>
        <fullName evidence="3">Benzylsuccinate synthase</fullName>
    </recommendedName>
</protein>
<dbReference type="AlphaFoldDB" id="A0A1M5Z1A5"/>
<dbReference type="STRING" id="1123281.SAMN02745180_02601"/>
<accession>A0A1M5Z1A5</accession>
<proteinExistence type="predicted"/>
<sequence length="63" mass="7026">MIKCISCKFVKEDKAASEGQWKAYECSNPKSEYHKALLNVTPDGGMLSKISWPGCPHGERKVI</sequence>
<evidence type="ECO:0008006" key="3">
    <source>
        <dbReference type="Google" id="ProtNLM"/>
    </source>
</evidence>
<dbReference type="RefSeq" id="WP_200796557.1">
    <property type="nucleotide sequence ID" value="NZ_FQXR01000018.1"/>
</dbReference>
<dbReference type="EMBL" id="FQXR01000018">
    <property type="protein sequence ID" value="SHI17683.1"/>
    <property type="molecule type" value="Genomic_DNA"/>
</dbReference>
<evidence type="ECO:0000313" key="2">
    <source>
        <dbReference type="Proteomes" id="UP000184389"/>
    </source>
</evidence>
<gene>
    <name evidence="1" type="ORF">SAMN02745180_02601</name>
</gene>
<organism evidence="1 2">
    <name type="scientific">Sporanaerobacter acetigenes DSM 13106</name>
    <dbReference type="NCBI Taxonomy" id="1123281"/>
    <lineage>
        <taxon>Bacteria</taxon>
        <taxon>Bacillati</taxon>
        <taxon>Bacillota</taxon>
        <taxon>Tissierellia</taxon>
        <taxon>Tissierellales</taxon>
        <taxon>Sporanaerobacteraceae</taxon>
        <taxon>Sporanaerobacter</taxon>
    </lineage>
</organism>